<comment type="caution">
    <text evidence="2">The sequence shown here is derived from an EMBL/GenBank/DDBJ whole genome shotgun (WGS) entry which is preliminary data.</text>
</comment>
<reference evidence="2" key="1">
    <citation type="submission" date="2022-04" db="EMBL/GenBank/DDBJ databases">
        <title>Carnegiea gigantea Genome sequencing and assembly v2.</title>
        <authorList>
            <person name="Copetti D."/>
            <person name="Sanderson M.J."/>
            <person name="Burquez A."/>
            <person name="Wojciechowski M.F."/>
        </authorList>
    </citation>
    <scope>NUCLEOTIDE SEQUENCE</scope>
    <source>
        <strain evidence="2">SGP5-SGP5p</strain>
        <tissue evidence="2">Aerial part</tissue>
    </source>
</reference>
<evidence type="ECO:0000313" key="2">
    <source>
        <dbReference type="EMBL" id="KAJ8422247.1"/>
    </source>
</evidence>
<dbReference type="EMBL" id="JAKOGI010002326">
    <property type="protein sequence ID" value="KAJ8422247.1"/>
    <property type="molecule type" value="Genomic_DNA"/>
</dbReference>
<sequence length="172" mass="19239">MANDKNDVALHSEWAIHREIGISFDRKRPKLQRGQGWGIVIRNSSGDVVMAGVQQGLGFAGPEVEEARVCIFGLRQAIAAGFVHLVIEGDCLSLIQKLRSKQRSFDLSLFLSFMPDLLLSGEGIRLLMILYIGNYYVRQVGFGMEMLQITLALEHRKPYEDTSANGRNRSDS</sequence>
<name>A0A9Q1GMY3_9CARY</name>
<dbReference type="Proteomes" id="UP001153076">
    <property type="component" value="Unassembled WGS sequence"/>
</dbReference>
<dbReference type="OrthoDB" id="1906820at2759"/>
<accession>A0A9Q1GMY3</accession>
<evidence type="ECO:0000313" key="3">
    <source>
        <dbReference type="Proteomes" id="UP001153076"/>
    </source>
</evidence>
<dbReference type="InterPro" id="IPR052929">
    <property type="entry name" value="RNase_H-like_EbsB-rel"/>
</dbReference>
<gene>
    <name evidence="2" type="ORF">Cgig2_023106</name>
</gene>
<dbReference type="PANTHER" id="PTHR47074">
    <property type="entry name" value="BNAC02G40300D PROTEIN"/>
    <property type="match status" value="1"/>
</dbReference>
<dbReference type="Pfam" id="PF13456">
    <property type="entry name" value="RVT_3"/>
    <property type="match status" value="1"/>
</dbReference>
<keyword evidence="3" id="KW-1185">Reference proteome</keyword>
<dbReference type="GO" id="GO:0004523">
    <property type="term" value="F:RNA-DNA hybrid ribonuclease activity"/>
    <property type="evidence" value="ECO:0007669"/>
    <property type="project" value="InterPro"/>
</dbReference>
<proteinExistence type="predicted"/>
<dbReference type="PANTHER" id="PTHR47074:SF21">
    <property type="entry name" value="RNASE H TYPE-1 DOMAIN-CONTAINING PROTEIN"/>
    <property type="match status" value="1"/>
</dbReference>
<organism evidence="2 3">
    <name type="scientific">Carnegiea gigantea</name>
    <dbReference type="NCBI Taxonomy" id="171969"/>
    <lineage>
        <taxon>Eukaryota</taxon>
        <taxon>Viridiplantae</taxon>
        <taxon>Streptophyta</taxon>
        <taxon>Embryophyta</taxon>
        <taxon>Tracheophyta</taxon>
        <taxon>Spermatophyta</taxon>
        <taxon>Magnoliopsida</taxon>
        <taxon>eudicotyledons</taxon>
        <taxon>Gunneridae</taxon>
        <taxon>Pentapetalae</taxon>
        <taxon>Caryophyllales</taxon>
        <taxon>Cactineae</taxon>
        <taxon>Cactaceae</taxon>
        <taxon>Cactoideae</taxon>
        <taxon>Echinocereeae</taxon>
        <taxon>Carnegiea</taxon>
    </lineage>
</organism>
<dbReference type="AlphaFoldDB" id="A0A9Q1GMY3"/>
<dbReference type="InterPro" id="IPR002156">
    <property type="entry name" value="RNaseH_domain"/>
</dbReference>
<protein>
    <recommendedName>
        <fullName evidence="1">RNase H type-1 domain-containing protein</fullName>
    </recommendedName>
</protein>
<dbReference type="GO" id="GO:0003676">
    <property type="term" value="F:nucleic acid binding"/>
    <property type="evidence" value="ECO:0007669"/>
    <property type="project" value="InterPro"/>
</dbReference>
<evidence type="ECO:0000259" key="1">
    <source>
        <dbReference type="Pfam" id="PF13456"/>
    </source>
</evidence>
<feature type="domain" description="RNase H type-1" evidence="1">
    <location>
        <begin position="35"/>
        <end position="116"/>
    </location>
</feature>
<dbReference type="Gene3D" id="3.30.420.10">
    <property type="entry name" value="Ribonuclease H-like superfamily/Ribonuclease H"/>
    <property type="match status" value="1"/>
</dbReference>
<dbReference type="InterPro" id="IPR036397">
    <property type="entry name" value="RNaseH_sf"/>
</dbReference>